<dbReference type="InterPro" id="IPR007110">
    <property type="entry name" value="Ig-like_dom"/>
</dbReference>
<dbReference type="Proteomes" id="UP000537522">
    <property type="component" value="Unassembled WGS sequence"/>
</dbReference>
<gene>
    <name evidence="5" type="primary">Fcrl4</name>
    <name evidence="5" type="ORF">CHATOR_R15031</name>
</gene>
<dbReference type="AlphaFoldDB" id="A0A7L0JQF9"/>
<feature type="region of interest" description="Disordered" evidence="3">
    <location>
        <begin position="168"/>
        <end position="190"/>
    </location>
</feature>
<accession>A0A7L0JQF9</accession>
<keyword evidence="1" id="KW-0732">Signal</keyword>
<proteinExistence type="predicted"/>
<evidence type="ECO:0000256" key="3">
    <source>
        <dbReference type="SAM" id="MobiDB-lite"/>
    </source>
</evidence>
<reference evidence="5 6" key="1">
    <citation type="submission" date="2019-09" db="EMBL/GenBank/DDBJ databases">
        <title>Bird 10,000 Genomes (B10K) Project - Family phase.</title>
        <authorList>
            <person name="Zhang G."/>
        </authorList>
    </citation>
    <scope>NUCLEOTIDE SEQUENCE [LARGE SCALE GENOMIC DNA]</scope>
    <source>
        <strain evidence="5">B10K-DU-011-36</strain>
        <tissue evidence="5">Muscle</tissue>
    </source>
</reference>
<evidence type="ECO:0000256" key="2">
    <source>
        <dbReference type="ARBA" id="ARBA00023157"/>
    </source>
</evidence>
<feature type="domain" description="Ig-like" evidence="4">
    <location>
        <begin position="297"/>
        <end position="349"/>
    </location>
</feature>
<feature type="non-terminal residue" evidence="5">
    <location>
        <position position="1"/>
    </location>
</feature>
<dbReference type="PANTHER" id="PTHR11481">
    <property type="entry name" value="IMMUNOGLOBULIN FC RECEPTOR"/>
    <property type="match status" value="1"/>
</dbReference>
<protein>
    <submittedName>
        <fullName evidence="5">FCRL4 protein</fullName>
    </submittedName>
</protein>
<evidence type="ECO:0000256" key="1">
    <source>
        <dbReference type="ARBA" id="ARBA00022729"/>
    </source>
</evidence>
<dbReference type="GO" id="GO:0007166">
    <property type="term" value="P:cell surface receptor signaling pathway"/>
    <property type="evidence" value="ECO:0007669"/>
    <property type="project" value="TreeGrafter"/>
</dbReference>
<dbReference type="EMBL" id="VXAL01003155">
    <property type="protein sequence ID" value="NXK45969.1"/>
    <property type="molecule type" value="Genomic_DNA"/>
</dbReference>
<evidence type="ECO:0000313" key="6">
    <source>
        <dbReference type="Proteomes" id="UP000537522"/>
    </source>
</evidence>
<comment type="caution">
    <text evidence="5">The sequence shown here is derived from an EMBL/GenBank/DDBJ whole genome shotgun (WGS) entry which is preliminary data.</text>
</comment>
<dbReference type="InterPro" id="IPR036179">
    <property type="entry name" value="Ig-like_dom_sf"/>
</dbReference>
<dbReference type="SMART" id="SM00409">
    <property type="entry name" value="IG"/>
    <property type="match status" value="3"/>
</dbReference>
<dbReference type="Pfam" id="PF13895">
    <property type="entry name" value="Ig_2"/>
    <property type="match status" value="1"/>
</dbReference>
<dbReference type="GO" id="GO:0004888">
    <property type="term" value="F:transmembrane signaling receptor activity"/>
    <property type="evidence" value="ECO:0007669"/>
    <property type="project" value="TreeGrafter"/>
</dbReference>
<dbReference type="GO" id="GO:0009897">
    <property type="term" value="C:external side of plasma membrane"/>
    <property type="evidence" value="ECO:0007669"/>
    <property type="project" value="TreeGrafter"/>
</dbReference>
<dbReference type="PROSITE" id="PS50835">
    <property type="entry name" value="IG_LIKE"/>
    <property type="match status" value="3"/>
</dbReference>
<organism evidence="5 6">
    <name type="scientific">Chauna torquata</name>
    <name type="common">Southern screamer</name>
    <dbReference type="NCBI Taxonomy" id="30388"/>
    <lineage>
        <taxon>Eukaryota</taxon>
        <taxon>Metazoa</taxon>
        <taxon>Chordata</taxon>
        <taxon>Craniata</taxon>
        <taxon>Vertebrata</taxon>
        <taxon>Euteleostomi</taxon>
        <taxon>Archelosauria</taxon>
        <taxon>Archosauria</taxon>
        <taxon>Dinosauria</taxon>
        <taxon>Saurischia</taxon>
        <taxon>Theropoda</taxon>
        <taxon>Coelurosauria</taxon>
        <taxon>Aves</taxon>
        <taxon>Neognathae</taxon>
        <taxon>Galloanserae</taxon>
        <taxon>Anseriformes</taxon>
        <taxon>Anhimidae</taxon>
        <taxon>Chauna</taxon>
    </lineage>
</organism>
<feature type="non-terminal residue" evidence="5">
    <location>
        <position position="349"/>
    </location>
</feature>
<dbReference type="InterPro" id="IPR003599">
    <property type="entry name" value="Ig_sub"/>
</dbReference>
<evidence type="ECO:0000313" key="5">
    <source>
        <dbReference type="EMBL" id="NXK45969.1"/>
    </source>
</evidence>
<keyword evidence="6" id="KW-1185">Reference proteome</keyword>
<dbReference type="PANTHER" id="PTHR11481:SF64">
    <property type="entry name" value="FC RECEPTOR-LIKE PROTEIN 4"/>
    <property type="match status" value="1"/>
</dbReference>
<feature type="domain" description="Ig-like" evidence="4">
    <location>
        <begin position="5"/>
        <end position="81"/>
    </location>
</feature>
<feature type="domain" description="Ig-like" evidence="4">
    <location>
        <begin position="199"/>
        <end position="290"/>
    </location>
</feature>
<evidence type="ECO:0000259" key="4">
    <source>
        <dbReference type="PROSITE" id="PS50835"/>
    </source>
</evidence>
<dbReference type="InterPro" id="IPR050488">
    <property type="entry name" value="Ig_Fc_receptor"/>
</dbReference>
<keyword evidence="2" id="KW-1015">Disulfide bond</keyword>
<dbReference type="SUPFAM" id="SSF48726">
    <property type="entry name" value="Immunoglobulin"/>
    <property type="match status" value="4"/>
</dbReference>
<sequence>AGSQPPLLKLEPPWTPMFRGQRVTLTCGDPDTHIPTFWYLNGRPWRDTKSNRLWFTLDITGSHRYQCQSPGSKLSPPIKLSTSNDWLVLQVPAQAVLEGDALPLRCRGWENAKLSGVSFFHDGVLLRGGHREDELLLSPAQQHHSGRYYCTGTVHNFLLKYAKSEPSEVTVQGEHGQGTGGDGVTALGPPSPSPLGSFPELFSVPELRVAGPREPPEGSALDLACVTDRSPLRPHVTLQHLFYRDGVVVVGPQGSHQHQLQALVLPNSGSYSCEVWAEAANVRKRSAPVTITVRRVPVAGVTLVAQPPGAQVAEGDRLVLSCMVAEGTGPLAFSWHRQGQIQPLATGPH</sequence>
<dbReference type="GO" id="GO:0006955">
    <property type="term" value="P:immune response"/>
    <property type="evidence" value="ECO:0007669"/>
    <property type="project" value="TreeGrafter"/>
</dbReference>
<name>A0A7L0JQF9_CHATO</name>
<dbReference type="InterPro" id="IPR013783">
    <property type="entry name" value="Ig-like_fold"/>
</dbReference>
<dbReference type="Gene3D" id="2.60.40.10">
    <property type="entry name" value="Immunoglobulins"/>
    <property type="match status" value="3"/>
</dbReference>